<feature type="transmembrane region" description="Helical" evidence="5">
    <location>
        <begin position="7"/>
        <end position="30"/>
    </location>
</feature>
<dbReference type="InterPro" id="IPR007016">
    <property type="entry name" value="O-antigen_ligase-rel_domated"/>
</dbReference>
<evidence type="ECO:0000313" key="8">
    <source>
        <dbReference type="Proteomes" id="UP000179233"/>
    </source>
</evidence>
<evidence type="ECO:0000259" key="6">
    <source>
        <dbReference type="Pfam" id="PF04932"/>
    </source>
</evidence>
<comment type="caution">
    <text evidence="7">The sequence shown here is derived from an EMBL/GenBank/DDBJ whole genome shotgun (WGS) entry which is preliminary data.</text>
</comment>
<evidence type="ECO:0000256" key="2">
    <source>
        <dbReference type="ARBA" id="ARBA00022692"/>
    </source>
</evidence>
<feature type="transmembrane region" description="Helical" evidence="5">
    <location>
        <begin position="198"/>
        <end position="217"/>
    </location>
</feature>
<evidence type="ECO:0000256" key="3">
    <source>
        <dbReference type="ARBA" id="ARBA00022989"/>
    </source>
</evidence>
<feature type="transmembrane region" description="Helical" evidence="5">
    <location>
        <begin position="42"/>
        <end position="64"/>
    </location>
</feature>
<feature type="transmembrane region" description="Helical" evidence="5">
    <location>
        <begin position="246"/>
        <end position="265"/>
    </location>
</feature>
<feature type="transmembrane region" description="Helical" evidence="5">
    <location>
        <begin position="224"/>
        <end position="240"/>
    </location>
</feature>
<proteinExistence type="predicted"/>
<dbReference type="PANTHER" id="PTHR37422">
    <property type="entry name" value="TEICHURONIC ACID BIOSYNTHESIS PROTEIN TUAE"/>
    <property type="match status" value="1"/>
</dbReference>
<feature type="transmembrane region" description="Helical" evidence="5">
    <location>
        <begin position="115"/>
        <end position="132"/>
    </location>
</feature>
<evidence type="ECO:0000256" key="1">
    <source>
        <dbReference type="ARBA" id="ARBA00004141"/>
    </source>
</evidence>
<reference evidence="7 8" key="1">
    <citation type="journal article" date="2016" name="Nat. Commun.">
        <title>Thousands of microbial genomes shed light on interconnected biogeochemical processes in an aquifer system.</title>
        <authorList>
            <person name="Anantharaman K."/>
            <person name="Brown C.T."/>
            <person name="Hug L.A."/>
            <person name="Sharon I."/>
            <person name="Castelle C.J."/>
            <person name="Probst A.J."/>
            <person name="Thomas B.C."/>
            <person name="Singh A."/>
            <person name="Wilkins M.J."/>
            <person name="Karaoz U."/>
            <person name="Brodie E.L."/>
            <person name="Williams K.H."/>
            <person name="Hubbard S.S."/>
            <person name="Banfield J.F."/>
        </authorList>
    </citation>
    <scope>NUCLEOTIDE SEQUENCE [LARGE SCALE GENOMIC DNA]</scope>
</reference>
<dbReference type="PANTHER" id="PTHR37422:SF13">
    <property type="entry name" value="LIPOPOLYSACCHARIDE BIOSYNTHESIS PROTEIN PA4999-RELATED"/>
    <property type="match status" value="1"/>
</dbReference>
<evidence type="ECO:0000256" key="5">
    <source>
        <dbReference type="SAM" id="Phobius"/>
    </source>
</evidence>
<protein>
    <recommendedName>
        <fullName evidence="6">O-antigen ligase-related domain-containing protein</fullName>
    </recommendedName>
</protein>
<feature type="domain" description="O-antigen ligase-related" evidence="6">
    <location>
        <begin position="229"/>
        <end position="453"/>
    </location>
</feature>
<dbReference type="Proteomes" id="UP000179233">
    <property type="component" value="Unassembled WGS sequence"/>
</dbReference>
<feature type="transmembrane region" description="Helical" evidence="5">
    <location>
        <begin position="445"/>
        <end position="464"/>
    </location>
</feature>
<keyword evidence="3 5" id="KW-1133">Transmembrane helix</keyword>
<feature type="transmembrane region" description="Helical" evidence="5">
    <location>
        <begin position="144"/>
        <end position="164"/>
    </location>
</feature>
<dbReference type="AlphaFoldDB" id="A0A1G1VST0"/>
<feature type="transmembrane region" description="Helical" evidence="5">
    <location>
        <begin position="76"/>
        <end position="95"/>
    </location>
</feature>
<gene>
    <name evidence="7" type="ORF">A2786_03125</name>
</gene>
<feature type="transmembrane region" description="Helical" evidence="5">
    <location>
        <begin position="504"/>
        <end position="522"/>
    </location>
</feature>
<evidence type="ECO:0000256" key="4">
    <source>
        <dbReference type="ARBA" id="ARBA00023136"/>
    </source>
</evidence>
<evidence type="ECO:0000313" key="7">
    <source>
        <dbReference type="EMBL" id="OGY18465.1"/>
    </source>
</evidence>
<keyword evidence="2 5" id="KW-0812">Transmembrane</keyword>
<feature type="transmembrane region" description="Helical" evidence="5">
    <location>
        <begin position="272"/>
        <end position="289"/>
    </location>
</feature>
<sequence>MQPIKKLFGWLDEHILELATGFLLVFIPLYPKWPLVDILPGYIVRLRLEDILVFGVGLLWLVQLLRKKVSLKNNPLLIPVLLYLFIGLLSSVSALFLTKTVPLERLHVAKLFLHWLRRIEYMSLAFIFFSAVKSFKELRRFTTILAIVVVLLMLYGLGQKYFAWPVYSTMNREFSKGWRLVLTEHARVPSTFAGHYDFAAFSVIALSIIGSLMLSASTTVKTKPLWVVFGAGLVSLLLTASRASFIAYLIAISLVVFFISLRHSIQWGMTRWVGVITISILGMLLFGDLSQRFAHFFKTDQIKEYVLYEILKKERIPPGSEITGDLALVYTETDQPPVPLEPRELPPDVFENIPLAFPEATLSAGTDSAVASLAGKPRTYSAAAFTFGLSSAIRFDALWPRAIAGFLKNPLLGSGYSTLLKVQETEFTEAESTDNDYLRALGETGLLGFVSFFGILGFSIFTVWKNRQVIKDPFVFALVGGIGGAIVGMLVNGIYIDVFEASKVAYIFWALMGILFAAVKLGRKRPQYE</sequence>
<keyword evidence="4 5" id="KW-0472">Membrane</keyword>
<feature type="transmembrane region" description="Helical" evidence="5">
    <location>
        <begin position="476"/>
        <end position="498"/>
    </location>
</feature>
<dbReference type="GO" id="GO:0016020">
    <property type="term" value="C:membrane"/>
    <property type="evidence" value="ECO:0007669"/>
    <property type="project" value="UniProtKB-SubCell"/>
</dbReference>
<dbReference type="InterPro" id="IPR051533">
    <property type="entry name" value="WaaL-like"/>
</dbReference>
<dbReference type="Pfam" id="PF04932">
    <property type="entry name" value="Wzy_C"/>
    <property type="match status" value="1"/>
</dbReference>
<accession>A0A1G1VST0</accession>
<name>A0A1G1VST0_9BACT</name>
<dbReference type="EMBL" id="MHCJ01000003">
    <property type="protein sequence ID" value="OGY18465.1"/>
    <property type="molecule type" value="Genomic_DNA"/>
</dbReference>
<comment type="subcellular location">
    <subcellularLocation>
        <location evidence="1">Membrane</location>
        <topology evidence="1">Multi-pass membrane protein</topology>
    </subcellularLocation>
</comment>
<organism evidence="7 8">
    <name type="scientific">Candidatus Chisholmbacteria bacterium RIFCSPHIGHO2_01_FULL_52_32</name>
    <dbReference type="NCBI Taxonomy" id="1797591"/>
    <lineage>
        <taxon>Bacteria</taxon>
        <taxon>Candidatus Chisholmiibacteriota</taxon>
    </lineage>
</organism>